<dbReference type="AlphaFoldDB" id="A0A9Q3DWV3"/>
<feature type="compositionally biased region" description="Basic and acidic residues" evidence="1">
    <location>
        <begin position="1"/>
        <end position="13"/>
    </location>
</feature>
<evidence type="ECO:0000256" key="1">
    <source>
        <dbReference type="SAM" id="MobiDB-lite"/>
    </source>
</evidence>
<dbReference type="Proteomes" id="UP000765509">
    <property type="component" value="Unassembled WGS sequence"/>
</dbReference>
<feature type="compositionally biased region" description="Polar residues" evidence="1">
    <location>
        <begin position="19"/>
        <end position="33"/>
    </location>
</feature>
<protein>
    <submittedName>
        <fullName evidence="2">Uncharacterized protein</fullName>
    </submittedName>
</protein>
<feature type="non-terminal residue" evidence="2">
    <location>
        <position position="1"/>
    </location>
</feature>
<feature type="region of interest" description="Disordered" evidence="1">
    <location>
        <begin position="1"/>
        <end position="54"/>
    </location>
</feature>
<dbReference type="EMBL" id="AVOT02020148">
    <property type="protein sequence ID" value="MBW0508138.1"/>
    <property type="molecule type" value="Genomic_DNA"/>
</dbReference>
<evidence type="ECO:0000313" key="3">
    <source>
        <dbReference type="Proteomes" id="UP000765509"/>
    </source>
</evidence>
<accession>A0A9Q3DWV3</accession>
<comment type="caution">
    <text evidence="2">The sequence shown here is derived from an EMBL/GenBank/DDBJ whole genome shotgun (WGS) entry which is preliminary data.</text>
</comment>
<organism evidence="2 3">
    <name type="scientific">Austropuccinia psidii MF-1</name>
    <dbReference type="NCBI Taxonomy" id="1389203"/>
    <lineage>
        <taxon>Eukaryota</taxon>
        <taxon>Fungi</taxon>
        <taxon>Dikarya</taxon>
        <taxon>Basidiomycota</taxon>
        <taxon>Pucciniomycotina</taxon>
        <taxon>Pucciniomycetes</taxon>
        <taxon>Pucciniales</taxon>
        <taxon>Sphaerophragmiaceae</taxon>
        <taxon>Austropuccinia</taxon>
    </lineage>
</organism>
<evidence type="ECO:0000313" key="2">
    <source>
        <dbReference type="EMBL" id="MBW0508138.1"/>
    </source>
</evidence>
<gene>
    <name evidence="2" type="ORF">O181_047853</name>
</gene>
<name>A0A9Q3DWV3_9BASI</name>
<sequence length="54" mass="5768">TQPDRDSGSKDYQIEPGTPENSDSVSLASSDGNESIDLDAAANERDVDNNLVEE</sequence>
<proteinExistence type="predicted"/>
<keyword evidence="3" id="KW-1185">Reference proteome</keyword>
<reference evidence="2" key="1">
    <citation type="submission" date="2021-03" db="EMBL/GenBank/DDBJ databases">
        <title>Draft genome sequence of rust myrtle Austropuccinia psidii MF-1, a brazilian biotype.</title>
        <authorList>
            <person name="Quecine M.C."/>
            <person name="Pachon D.M.R."/>
            <person name="Bonatelli M.L."/>
            <person name="Correr F.H."/>
            <person name="Franceschini L.M."/>
            <person name="Leite T.F."/>
            <person name="Margarido G.R.A."/>
            <person name="Almeida C.A."/>
            <person name="Ferrarezi J.A."/>
            <person name="Labate C.A."/>
        </authorList>
    </citation>
    <scope>NUCLEOTIDE SEQUENCE</scope>
    <source>
        <strain evidence="2">MF-1</strain>
    </source>
</reference>